<dbReference type="EMBL" id="JAIWQS010000009">
    <property type="protein sequence ID" value="KAJ8756331.1"/>
    <property type="molecule type" value="Genomic_DNA"/>
</dbReference>
<sequence>MMMMMNKSPSKAAIFTSQTNPSHLRAALFHSTPVLERKRRDSGSWGSRSSYYSRRSRKLYSKQSLLQNVSGLADYLFQRWQNGFDEEGPSSSRGPSRIRKEHYMGSRRRGTDSQHTRHWTKKAFQFYEDDFEVETFYRSPFYESGYFYWNFINEETPRWRSSFGYSSTYGRRWRQRVEEDYTSSSESDNSESYLISERRTLGLNSSGPLRLEDVKNAYRACALKWHPDRHHGSSKVSKFILLYSIGTRNTVMTADPRKIILVT</sequence>
<dbReference type="SUPFAM" id="SSF46565">
    <property type="entry name" value="Chaperone J-domain"/>
    <property type="match status" value="1"/>
</dbReference>
<dbReference type="CDD" id="cd06257">
    <property type="entry name" value="DnaJ"/>
    <property type="match status" value="1"/>
</dbReference>
<dbReference type="InterPro" id="IPR001623">
    <property type="entry name" value="DnaJ_domain"/>
</dbReference>
<evidence type="ECO:0000313" key="2">
    <source>
        <dbReference type="EMBL" id="KAJ8756331.1"/>
    </source>
</evidence>
<protein>
    <recommendedName>
        <fullName evidence="4">J domain-containing protein</fullName>
    </recommendedName>
</protein>
<evidence type="ECO:0008006" key="4">
    <source>
        <dbReference type="Google" id="ProtNLM"/>
    </source>
</evidence>
<name>A0AAV8SWF5_9ROSI</name>
<reference evidence="2 3" key="1">
    <citation type="submission" date="2021-09" db="EMBL/GenBank/DDBJ databases">
        <title>Genomic insights and catalytic innovation underlie evolution of tropane alkaloids biosynthesis.</title>
        <authorList>
            <person name="Wang Y.-J."/>
            <person name="Tian T."/>
            <person name="Huang J.-P."/>
            <person name="Huang S.-X."/>
        </authorList>
    </citation>
    <scope>NUCLEOTIDE SEQUENCE [LARGE SCALE GENOMIC DNA]</scope>
    <source>
        <strain evidence="2">KIB-2018</strain>
        <tissue evidence="2">Leaf</tissue>
    </source>
</reference>
<keyword evidence="3" id="KW-1185">Reference proteome</keyword>
<dbReference type="Proteomes" id="UP001159364">
    <property type="component" value="Linkage Group LG09"/>
</dbReference>
<gene>
    <name evidence="2" type="ORF">K2173_025143</name>
</gene>
<dbReference type="PANTHER" id="PTHR45376:SF1">
    <property type="entry name" value="CHAPERONE DNAJ-DOMAIN SUPERFAMILY PROTEIN-RELATED"/>
    <property type="match status" value="1"/>
</dbReference>
<feature type="compositionally biased region" description="Basic and acidic residues" evidence="1">
    <location>
        <begin position="101"/>
        <end position="114"/>
    </location>
</feature>
<feature type="region of interest" description="Disordered" evidence="1">
    <location>
        <begin position="86"/>
        <end position="114"/>
    </location>
</feature>
<dbReference type="AlphaFoldDB" id="A0AAV8SWF5"/>
<comment type="caution">
    <text evidence="2">The sequence shown here is derived from an EMBL/GenBank/DDBJ whole genome shotgun (WGS) entry which is preliminary data.</text>
</comment>
<accession>A0AAV8SWF5</accession>
<evidence type="ECO:0000313" key="3">
    <source>
        <dbReference type="Proteomes" id="UP001159364"/>
    </source>
</evidence>
<dbReference type="InterPro" id="IPR036869">
    <property type="entry name" value="J_dom_sf"/>
</dbReference>
<proteinExistence type="predicted"/>
<organism evidence="2 3">
    <name type="scientific">Erythroxylum novogranatense</name>
    <dbReference type="NCBI Taxonomy" id="1862640"/>
    <lineage>
        <taxon>Eukaryota</taxon>
        <taxon>Viridiplantae</taxon>
        <taxon>Streptophyta</taxon>
        <taxon>Embryophyta</taxon>
        <taxon>Tracheophyta</taxon>
        <taxon>Spermatophyta</taxon>
        <taxon>Magnoliopsida</taxon>
        <taxon>eudicotyledons</taxon>
        <taxon>Gunneridae</taxon>
        <taxon>Pentapetalae</taxon>
        <taxon>rosids</taxon>
        <taxon>fabids</taxon>
        <taxon>Malpighiales</taxon>
        <taxon>Erythroxylaceae</taxon>
        <taxon>Erythroxylum</taxon>
    </lineage>
</organism>
<dbReference type="Gene3D" id="1.10.287.110">
    <property type="entry name" value="DnaJ domain"/>
    <property type="match status" value="1"/>
</dbReference>
<evidence type="ECO:0000256" key="1">
    <source>
        <dbReference type="SAM" id="MobiDB-lite"/>
    </source>
</evidence>
<dbReference type="PANTHER" id="PTHR45376">
    <property type="entry name" value="CHAPERONE DNAJ-DOMAIN SUPERFAMILY PROTEIN-RELATED"/>
    <property type="match status" value="1"/>
</dbReference>